<evidence type="ECO:0000313" key="1">
    <source>
        <dbReference type="EMBL" id="ABT15656.1"/>
    </source>
</evidence>
<accession>A7J775</accession>
<gene>
    <name evidence="1" type="primary">n371L</name>
    <name evidence="1" type="ORF">FR483_n371L</name>
</gene>
<dbReference type="RefSeq" id="YP_001426003.1">
    <property type="nucleotide sequence ID" value="NC_008603.1"/>
</dbReference>
<evidence type="ECO:0000313" key="2">
    <source>
        <dbReference type="Proteomes" id="UP000204095"/>
    </source>
</evidence>
<name>A7J775_PBCVF</name>
<protein>
    <submittedName>
        <fullName evidence="1">Uncharacterized protein n371L</fullName>
    </submittedName>
</protein>
<organismHost>
    <name type="scientific">Paramecium bursaria</name>
    <dbReference type="NCBI Taxonomy" id="74790"/>
</organismHost>
<dbReference type="GeneID" id="5469743"/>
<dbReference type="EMBL" id="DQ890022">
    <property type="protein sequence ID" value="ABT15656.1"/>
    <property type="molecule type" value="Genomic_DNA"/>
</dbReference>
<dbReference type="KEGG" id="vg:5469743"/>
<dbReference type="Proteomes" id="UP000204095">
    <property type="component" value="Segment"/>
</dbReference>
<proteinExistence type="predicted"/>
<reference evidence="1 2" key="1">
    <citation type="journal article" date="2007" name="Virology">
        <title>Sequence and annotation of the 314-kb MT325 and the 321-kb FR483 viruses that infect Chlorella Pbi.</title>
        <authorList>
            <person name="Fitzgerald L.A."/>
            <person name="Graves M.V."/>
            <person name="Li X."/>
            <person name="Feldblyum T."/>
            <person name="Hartigan J."/>
            <person name="Van Etten J.L."/>
        </authorList>
    </citation>
    <scope>NUCLEOTIDE SEQUENCE [LARGE SCALE GENOMIC DNA]</scope>
    <source>
        <strain evidence="1 2">FR483</strain>
    </source>
</reference>
<sequence length="71" mass="7798">MFLYLTTCVPLTPLPILERWTSSPAGGPVPVSPPRARELDLNTRHLVCSPRSCASPRSVSPSICSWKILTH</sequence>
<organism evidence="1 2">
    <name type="scientific">Paramecium bursaria Chlorella virus FR483</name>
    <name type="common">PBCV-FR483</name>
    <dbReference type="NCBI Taxonomy" id="399781"/>
    <lineage>
        <taxon>Viruses</taxon>
        <taxon>Varidnaviria</taxon>
        <taxon>Bamfordvirae</taxon>
        <taxon>Nucleocytoviricota</taxon>
        <taxon>Megaviricetes</taxon>
        <taxon>Algavirales</taxon>
        <taxon>Phycodnaviridae</taxon>
        <taxon>Chlorovirus</taxon>
        <taxon>Chlorovirus conductrix</taxon>
        <taxon>Paramecium bursaria Chlorella virus A1</taxon>
    </lineage>
</organism>